<feature type="region of interest" description="Disordered" evidence="1">
    <location>
        <begin position="262"/>
        <end position="297"/>
    </location>
</feature>
<gene>
    <name evidence="2" type="ORF">Tco_0993246</name>
</gene>
<keyword evidence="2" id="KW-0548">Nucleotidyltransferase</keyword>
<organism evidence="2 3">
    <name type="scientific">Tanacetum coccineum</name>
    <dbReference type="NCBI Taxonomy" id="301880"/>
    <lineage>
        <taxon>Eukaryota</taxon>
        <taxon>Viridiplantae</taxon>
        <taxon>Streptophyta</taxon>
        <taxon>Embryophyta</taxon>
        <taxon>Tracheophyta</taxon>
        <taxon>Spermatophyta</taxon>
        <taxon>Magnoliopsida</taxon>
        <taxon>eudicotyledons</taxon>
        <taxon>Gunneridae</taxon>
        <taxon>Pentapetalae</taxon>
        <taxon>asterids</taxon>
        <taxon>campanulids</taxon>
        <taxon>Asterales</taxon>
        <taxon>Asteraceae</taxon>
        <taxon>Asteroideae</taxon>
        <taxon>Anthemideae</taxon>
        <taxon>Anthemidinae</taxon>
        <taxon>Tanacetum</taxon>
    </lineage>
</organism>
<keyword evidence="2" id="KW-0808">Transferase</keyword>
<feature type="compositionally biased region" description="Basic and acidic residues" evidence="1">
    <location>
        <begin position="273"/>
        <end position="283"/>
    </location>
</feature>
<feature type="compositionally biased region" description="Polar residues" evidence="1">
    <location>
        <begin position="284"/>
        <end position="297"/>
    </location>
</feature>
<dbReference type="Proteomes" id="UP001151760">
    <property type="component" value="Unassembled WGS sequence"/>
</dbReference>
<name>A0ABQ5F6J8_9ASTR</name>
<evidence type="ECO:0000313" key="2">
    <source>
        <dbReference type="EMBL" id="GJT58192.1"/>
    </source>
</evidence>
<dbReference type="EMBL" id="BQNB010016996">
    <property type="protein sequence ID" value="GJT58192.1"/>
    <property type="molecule type" value="Genomic_DNA"/>
</dbReference>
<comment type="caution">
    <text evidence="2">The sequence shown here is derived from an EMBL/GenBank/DDBJ whole genome shotgun (WGS) entry which is preliminary data.</text>
</comment>
<reference evidence="2" key="1">
    <citation type="journal article" date="2022" name="Int. J. Mol. Sci.">
        <title>Draft Genome of Tanacetum Coccineum: Genomic Comparison of Closely Related Tanacetum-Family Plants.</title>
        <authorList>
            <person name="Yamashiro T."/>
            <person name="Shiraishi A."/>
            <person name="Nakayama K."/>
            <person name="Satake H."/>
        </authorList>
    </citation>
    <scope>NUCLEOTIDE SEQUENCE</scope>
</reference>
<evidence type="ECO:0000256" key="1">
    <source>
        <dbReference type="SAM" id="MobiDB-lite"/>
    </source>
</evidence>
<keyword evidence="3" id="KW-1185">Reference proteome</keyword>
<evidence type="ECO:0000313" key="3">
    <source>
        <dbReference type="Proteomes" id="UP001151760"/>
    </source>
</evidence>
<dbReference type="GO" id="GO:0003964">
    <property type="term" value="F:RNA-directed DNA polymerase activity"/>
    <property type="evidence" value="ECO:0007669"/>
    <property type="project" value="UniProtKB-KW"/>
</dbReference>
<sequence length="395" mass="43060">MADKSVKVSKHANEALGSNSATRIPNVVDAGLGSFPTVSEAHGNHSPASANKENINDASIVNNVANNGTTVGPTLTGNTHGMSTSYANVTSEPSRNTMSFHTLITPAGNGVDVVVLVAYPVVANNVRNTWGKYGLVKSMLNSSTGLFSFWFCSMDGLDAMLENDLWFIRNNPLIMKKCNPDVNLLKEDVGNIPVWVKLHGVLVMTFSEDGLSAIATNGDECPKNIGSDVAKNWNNPSQAPRGVLVCPKVGFKPIKQVYRPLSKKNNVNTSGNKKKDVESRKEGTSNLASKEVNSSGSSFWNVGDSSTSTTPIVDKIDKFEKLIIDGKVTLVDGFFASERVGFGTNSLLEQWKDTYENDDYDMTHMMMICMMARKFSILVQCLRQTNLDIMLWGRF</sequence>
<accession>A0ABQ5F6J8</accession>
<keyword evidence="2" id="KW-0695">RNA-directed DNA polymerase</keyword>
<protein>
    <submittedName>
        <fullName evidence="2">Reverse transcriptase domain-containing protein</fullName>
    </submittedName>
</protein>
<reference evidence="2" key="2">
    <citation type="submission" date="2022-01" db="EMBL/GenBank/DDBJ databases">
        <authorList>
            <person name="Yamashiro T."/>
            <person name="Shiraishi A."/>
            <person name="Satake H."/>
            <person name="Nakayama K."/>
        </authorList>
    </citation>
    <scope>NUCLEOTIDE SEQUENCE</scope>
</reference>
<proteinExistence type="predicted"/>